<comment type="cofactor">
    <cofactor evidence="7">
        <name>Mg(2+)</name>
        <dbReference type="ChEBI" id="CHEBI:18420"/>
    </cofactor>
</comment>
<feature type="domain" description="Mur ligase C-terminal" evidence="10">
    <location>
        <begin position="348"/>
        <end position="475"/>
    </location>
</feature>
<feature type="modified residue" description="N6-carboxylysine" evidence="7">
    <location>
        <position position="236"/>
    </location>
</feature>
<evidence type="ECO:0000259" key="10">
    <source>
        <dbReference type="Pfam" id="PF02875"/>
    </source>
</evidence>
<evidence type="ECO:0000256" key="2">
    <source>
        <dbReference type="ARBA" id="ARBA00022618"/>
    </source>
</evidence>
<evidence type="ECO:0000256" key="4">
    <source>
        <dbReference type="ARBA" id="ARBA00022984"/>
    </source>
</evidence>
<comment type="pathway">
    <text evidence="7 8">Cell wall biogenesis; peptidoglycan biosynthesis.</text>
</comment>
<name>E2S969_9ACTN</name>
<feature type="binding site" evidence="7">
    <location>
        <begin position="169"/>
        <end position="170"/>
    </location>
    <ligand>
        <name>UDP-N-acetyl-alpha-D-muramoyl-L-alanyl-D-glutamate</name>
        <dbReference type="ChEBI" id="CHEBI:83900"/>
    </ligand>
</feature>
<dbReference type="GO" id="GO:0051301">
    <property type="term" value="P:cell division"/>
    <property type="evidence" value="ECO:0007669"/>
    <property type="project" value="UniProtKB-KW"/>
</dbReference>
<dbReference type="STRING" id="585531.HMPREF0063_11055"/>
<reference evidence="12" key="1">
    <citation type="submission" date="2010-08" db="EMBL/GenBank/DDBJ databases">
        <authorList>
            <person name="Muzny D."/>
            <person name="Qin X."/>
            <person name="Buhay C."/>
            <person name="Dugan-Rocha S."/>
            <person name="Ding Y."/>
            <person name="Chen G."/>
            <person name="Hawes A."/>
            <person name="Holder M."/>
            <person name="Jhangiani S."/>
            <person name="Johnson A."/>
            <person name="Khan Z."/>
            <person name="Li Z."/>
            <person name="Liu W."/>
            <person name="Liu X."/>
            <person name="Perez L."/>
            <person name="Shen H."/>
            <person name="Wang Q."/>
            <person name="Watt J."/>
            <person name="Xi L."/>
            <person name="Xin Y."/>
            <person name="Zhou J."/>
            <person name="Deng J."/>
            <person name="Jiang H."/>
            <person name="Liu Y."/>
            <person name="Qu J."/>
            <person name="Song X.-Z."/>
            <person name="Zhang L."/>
            <person name="Villasana D."/>
            <person name="Johnson A."/>
            <person name="Liu J."/>
            <person name="Liyanage D."/>
            <person name="Lorensuhewa L."/>
            <person name="Robinson T."/>
            <person name="Song A."/>
            <person name="Song B.-B."/>
            <person name="Dinh H."/>
            <person name="Thornton R."/>
            <person name="Coyle M."/>
            <person name="Francisco L."/>
            <person name="Jackson L."/>
            <person name="Javaid M."/>
            <person name="Korchina V."/>
            <person name="Kovar C."/>
            <person name="Mata R."/>
            <person name="Mathew T."/>
            <person name="Ngo R."/>
            <person name="Nguyen L."/>
            <person name="Nguyen N."/>
            <person name="Okwuonu G."/>
            <person name="Ongeri F."/>
            <person name="Pham C."/>
            <person name="Simmons D."/>
            <person name="Wilczek-Boney K."/>
            <person name="Hale W."/>
            <person name="Jakkamsetti A."/>
            <person name="Pham P."/>
            <person name="Ruth R."/>
            <person name="San Lucas F."/>
            <person name="Warren J."/>
            <person name="Zhang J."/>
            <person name="Zhao Z."/>
            <person name="Zhou C."/>
            <person name="Zhu D."/>
            <person name="Lee S."/>
            <person name="Bess C."/>
            <person name="Blankenburg K."/>
            <person name="Forbes L."/>
            <person name="Fu Q."/>
            <person name="Gubbala S."/>
            <person name="Hirani K."/>
            <person name="Jayaseelan J.C."/>
            <person name="Lara F."/>
            <person name="Munidasa M."/>
            <person name="Palculict T."/>
            <person name="Patil S."/>
            <person name="Pu L.-L."/>
            <person name="Saada N."/>
            <person name="Tang L."/>
            <person name="Weissenberger G."/>
            <person name="Zhu Y."/>
            <person name="Hemphill L."/>
            <person name="Shang Y."/>
            <person name="Youmans B."/>
            <person name="Ayvaz T."/>
            <person name="Ross M."/>
            <person name="Santibanez J."/>
            <person name="Aqrawi P."/>
            <person name="Gross S."/>
            <person name="Joshi V."/>
            <person name="Fowler G."/>
            <person name="Nazareth L."/>
            <person name="Reid J."/>
            <person name="Worley K."/>
            <person name="Petrosino J."/>
            <person name="Highlander S."/>
            <person name="Gibbs R."/>
        </authorList>
    </citation>
    <scope>NUCLEOTIDE SEQUENCE [LARGE SCALE GENOMIC DNA]</scope>
    <source>
        <strain evidence="12">DSM 15272</strain>
    </source>
</reference>
<dbReference type="AlphaFoldDB" id="E2S969"/>
<keyword evidence="7" id="KW-0547">Nucleotide-binding</keyword>
<dbReference type="SUPFAM" id="SSF63418">
    <property type="entry name" value="MurE/MurF N-terminal domain"/>
    <property type="match status" value="1"/>
</dbReference>
<dbReference type="NCBIfam" id="TIGR01085">
    <property type="entry name" value="murE"/>
    <property type="match status" value="1"/>
</dbReference>
<dbReference type="Gene3D" id="3.40.1190.10">
    <property type="entry name" value="Mur-like, catalytic domain"/>
    <property type="match status" value="1"/>
</dbReference>
<feature type="binding site" evidence="7">
    <location>
        <position position="477"/>
    </location>
    <ligand>
        <name>meso-2,6-diaminopimelate</name>
        <dbReference type="ChEBI" id="CHEBI:57791"/>
    </ligand>
</feature>
<dbReference type="NCBIfam" id="NF001126">
    <property type="entry name" value="PRK00139.1-4"/>
    <property type="match status" value="1"/>
</dbReference>
<dbReference type="EMBL" id="ACLF03000003">
    <property type="protein sequence ID" value="EFQ84339.1"/>
    <property type="molecule type" value="Genomic_DNA"/>
</dbReference>
<keyword evidence="5 7" id="KW-0131">Cell cycle</keyword>
<dbReference type="Pfam" id="PF02875">
    <property type="entry name" value="Mur_ligase_C"/>
    <property type="match status" value="1"/>
</dbReference>
<dbReference type="HOGENOM" id="CLU_022291_4_1_11"/>
<feature type="domain" description="Mur ligase central" evidence="11">
    <location>
        <begin position="128"/>
        <end position="325"/>
    </location>
</feature>
<dbReference type="InterPro" id="IPR004101">
    <property type="entry name" value="Mur_ligase_C"/>
</dbReference>
<dbReference type="Pfam" id="PF01225">
    <property type="entry name" value="Mur_ligase"/>
    <property type="match status" value="1"/>
</dbReference>
<dbReference type="PANTHER" id="PTHR23135:SF4">
    <property type="entry name" value="UDP-N-ACETYLMURAMOYL-L-ALANYL-D-GLUTAMATE--2,6-DIAMINOPIMELATE LIGASE MURE HOMOLOG, CHLOROPLASTIC"/>
    <property type="match status" value="1"/>
</dbReference>
<feature type="binding site" evidence="7">
    <location>
        <position position="196"/>
    </location>
    <ligand>
        <name>UDP-N-acetyl-alpha-D-muramoyl-L-alanyl-D-glutamate</name>
        <dbReference type="ChEBI" id="CHEBI:83900"/>
    </ligand>
</feature>
<keyword evidence="13" id="KW-1185">Reference proteome</keyword>
<evidence type="ECO:0000313" key="12">
    <source>
        <dbReference type="EMBL" id="EFQ84339.1"/>
    </source>
</evidence>
<evidence type="ECO:0000256" key="7">
    <source>
        <dbReference type="HAMAP-Rule" id="MF_00208"/>
    </source>
</evidence>
<dbReference type="Gene3D" id="3.40.1390.10">
    <property type="entry name" value="MurE/MurF, N-terminal domain"/>
    <property type="match status" value="1"/>
</dbReference>
<dbReference type="EC" id="6.3.2.13" evidence="7"/>
<dbReference type="InterPro" id="IPR000713">
    <property type="entry name" value="Mur_ligase_N"/>
</dbReference>
<feature type="binding site" evidence="7">
    <location>
        <begin position="130"/>
        <end position="136"/>
    </location>
    <ligand>
        <name>ATP</name>
        <dbReference type="ChEBI" id="CHEBI:30616"/>
    </ligand>
</feature>
<feature type="binding site" evidence="7">
    <location>
        <begin position="421"/>
        <end position="424"/>
    </location>
    <ligand>
        <name>meso-2,6-diaminopimelate</name>
        <dbReference type="ChEBI" id="CHEBI:57791"/>
    </ligand>
</feature>
<sequence>MTDLLRHRPTTPPSRGLVEVARQLGVRPPPVDPSVTGLTLGTSDCCPGDLFAAVPGGRAHGAAYADQAAERGAVAVLTDPAGAAVLDATEGAARRLPRVVVDDPREVLGRLGAWLHDHPTSAFTTLGVTGTQGKTTTTYLAESAVGGTVGVIGTIGTRIGGRPVASSLTTPEAPALQALFAVMREEAVDVCAMEVSSHALVKGRVDGFAFDVAVFLNLGRDHLDFHDDLADYFDAKAMLFTPDHARRAVVNVDDDHGRRLLDRTDLPVTTFSTDGRAADWRAANVRPHRLGTDLEVLGPAGLEIDLSVPLPGRFNVSNALAVVAALAPEGHDPADLAAGIAASPGVPGRMERVDRGQPFTAVVDYAHKPDAVTAVLTALRPVTPGRLVMVIGAGGDRDHGKRPLMGEAAARHADLVVVTDDNPRSERPAAIRADLLAGARGGPAEVVEIGDRREAIAHAVAGARLGDTVVVAGKGHEQGQEIDGVVHPFSDRAVLEELLGATP</sequence>
<comment type="caution">
    <text evidence="7">Lacks conserved residue(s) required for the propagation of feature annotation.</text>
</comment>
<keyword evidence="7 12" id="KW-0436">Ligase</keyword>
<feature type="binding site" evidence="7">
    <location>
        <position position="40"/>
    </location>
    <ligand>
        <name>UDP-N-acetyl-alpha-D-muramoyl-L-alanyl-D-glutamate</name>
        <dbReference type="ChEBI" id="CHEBI:83900"/>
    </ligand>
</feature>
<dbReference type="UniPathway" id="UPA00219"/>
<comment type="catalytic activity">
    <reaction evidence="7">
        <text>UDP-N-acetyl-alpha-D-muramoyl-L-alanyl-D-glutamate + meso-2,6-diaminopimelate + ATP = UDP-N-acetyl-alpha-D-muramoyl-L-alanyl-gamma-D-glutamyl-meso-2,6-diaminopimelate + ADP + phosphate + H(+)</text>
        <dbReference type="Rhea" id="RHEA:23676"/>
        <dbReference type="ChEBI" id="CHEBI:15378"/>
        <dbReference type="ChEBI" id="CHEBI:30616"/>
        <dbReference type="ChEBI" id="CHEBI:43474"/>
        <dbReference type="ChEBI" id="CHEBI:57791"/>
        <dbReference type="ChEBI" id="CHEBI:83900"/>
        <dbReference type="ChEBI" id="CHEBI:83905"/>
        <dbReference type="ChEBI" id="CHEBI:456216"/>
        <dbReference type="EC" id="6.3.2.13"/>
    </reaction>
</comment>
<feature type="binding site" evidence="7">
    <location>
        <position position="397"/>
    </location>
    <ligand>
        <name>meso-2,6-diaminopimelate</name>
        <dbReference type="ChEBI" id="CHEBI:57791"/>
    </ligand>
</feature>
<organism evidence="12 13">
    <name type="scientific">Aeromicrobium marinum DSM 15272</name>
    <dbReference type="NCBI Taxonomy" id="585531"/>
    <lineage>
        <taxon>Bacteria</taxon>
        <taxon>Bacillati</taxon>
        <taxon>Actinomycetota</taxon>
        <taxon>Actinomycetes</taxon>
        <taxon>Propionibacteriales</taxon>
        <taxon>Nocardioidaceae</taxon>
        <taxon>Aeromicrobium</taxon>
    </lineage>
</organism>
<dbReference type="GO" id="GO:0005524">
    <property type="term" value="F:ATP binding"/>
    <property type="evidence" value="ECO:0007669"/>
    <property type="project" value="UniProtKB-UniRule"/>
</dbReference>
<keyword evidence="7" id="KW-0963">Cytoplasm</keyword>
<dbReference type="HAMAP" id="MF_00208">
    <property type="entry name" value="MurE"/>
    <property type="match status" value="1"/>
</dbReference>
<dbReference type="eggNOG" id="COG0769">
    <property type="taxonomic scope" value="Bacteria"/>
</dbReference>
<dbReference type="InterPro" id="IPR005761">
    <property type="entry name" value="UDP-N-AcMur-Glu-dNH2Pim_ligase"/>
</dbReference>
<evidence type="ECO:0000259" key="9">
    <source>
        <dbReference type="Pfam" id="PF01225"/>
    </source>
</evidence>
<dbReference type="GO" id="GO:0008765">
    <property type="term" value="F:UDP-N-acetylmuramoylalanyl-D-glutamate-2,6-diaminopimelate ligase activity"/>
    <property type="evidence" value="ECO:0007669"/>
    <property type="project" value="UniProtKB-UniRule"/>
</dbReference>
<dbReference type="Proteomes" id="UP000003111">
    <property type="component" value="Unassembled WGS sequence"/>
</dbReference>
<comment type="caution">
    <text evidence="12">The sequence shown here is derived from an EMBL/GenBank/DDBJ whole genome shotgun (WGS) entry which is preliminary data.</text>
</comment>
<accession>E2S969</accession>
<gene>
    <name evidence="7 12" type="primary">murE</name>
    <name evidence="12" type="ORF">HMPREF0063_11055</name>
</gene>
<dbReference type="PANTHER" id="PTHR23135">
    <property type="entry name" value="MUR LIGASE FAMILY MEMBER"/>
    <property type="match status" value="1"/>
</dbReference>
<feature type="short sequence motif" description="Meso-diaminopimelate recognition motif" evidence="7">
    <location>
        <begin position="421"/>
        <end position="424"/>
    </location>
</feature>
<comment type="similarity">
    <text evidence="1 7">Belongs to the MurCDEF family. MurE subfamily.</text>
</comment>
<dbReference type="InterPro" id="IPR036565">
    <property type="entry name" value="Mur-like_cat_sf"/>
</dbReference>
<dbReference type="InterPro" id="IPR013221">
    <property type="entry name" value="Mur_ligase_cen"/>
</dbReference>
<feature type="domain" description="Mur ligase N-terminal catalytic" evidence="9">
    <location>
        <begin position="35"/>
        <end position="111"/>
    </location>
</feature>
<feature type="binding site" evidence="7">
    <location>
        <position position="473"/>
    </location>
    <ligand>
        <name>meso-2,6-diaminopimelate</name>
        <dbReference type="ChEBI" id="CHEBI:57791"/>
    </ligand>
</feature>
<evidence type="ECO:0000256" key="6">
    <source>
        <dbReference type="ARBA" id="ARBA00023316"/>
    </source>
</evidence>
<evidence type="ECO:0000256" key="3">
    <source>
        <dbReference type="ARBA" id="ARBA00022960"/>
    </source>
</evidence>
<dbReference type="OrthoDB" id="9800958at2"/>
<keyword evidence="7" id="KW-0460">Magnesium</keyword>
<dbReference type="SUPFAM" id="SSF53623">
    <property type="entry name" value="MurD-like peptide ligases, catalytic domain"/>
    <property type="match status" value="1"/>
</dbReference>
<dbReference type="NCBIfam" id="NF001124">
    <property type="entry name" value="PRK00139.1-2"/>
    <property type="match status" value="1"/>
</dbReference>
<dbReference type="SUPFAM" id="SSF53244">
    <property type="entry name" value="MurD-like peptide ligases, peptide-binding domain"/>
    <property type="match status" value="1"/>
</dbReference>
<evidence type="ECO:0000256" key="5">
    <source>
        <dbReference type="ARBA" id="ARBA00023306"/>
    </source>
</evidence>
<dbReference type="Gene3D" id="3.90.190.20">
    <property type="entry name" value="Mur ligase, C-terminal domain"/>
    <property type="match status" value="1"/>
</dbReference>
<feature type="binding site" evidence="7">
    <location>
        <position position="204"/>
    </location>
    <ligand>
        <name>UDP-N-acetyl-alpha-D-muramoyl-L-alanyl-D-glutamate</name>
        <dbReference type="ChEBI" id="CHEBI:83900"/>
    </ligand>
</feature>
<keyword evidence="7" id="KW-0067">ATP-binding</keyword>
<feature type="binding site" evidence="7">
    <location>
        <position position="42"/>
    </location>
    <ligand>
        <name>UDP-N-acetyl-alpha-D-muramoyl-L-alanyl-D-glutamate</name>
        <dbReference type="ChEBI" id="CHEBI:83900"/>
    </ligand>
</feature>
<keyword evidence="6 7" id="KW-0961">Cell wall biogenesis/degradation</keyword>
<keyword evidence="3 7" id="KW-0133">Cell shape</keyword>
<dbReference type="Pfam" id="PF08245">
    <property type="entry name" value="Mur_ligase_M"/>
    <property type="match status" value="1"/>
</dbReference>
<dbReference type="GO" id="GO:0008360">
    <property type="term" value="P:regulation of cell shape"/>
    <property type="evidence" value="ECO:0007669"/>
    <property type="project" value="UniProtKB-KW"/>
</dbReference>
<comment type="subcellular location">
    <subcellularLocation>
        <location evidence="7 8">Cytoplasm</location>
    </subcellularLocation>
</comment>
<keyword evidence="4 7" id="KW-0573">Peptidoglycan synthesis</keyword>
<evidence type="ECO:0000313" key="13">
    <source>
        <dbReference type="Proteomes" id="UP000003111"/>
    </source>
</evidence>
<comment type="PTM">
    <text evidence="7">Carboxylation is probably crucial for Mg(2+) binding and, consequently, for the gamma-phosphate positioning of ATP.</text>
</comment>
<protein>
    <recommendedName>
        <fullName evidence="7">UDP-N-acetylmuramoyl-L-alanyl-D-glutamate--2,6-diaminopimelate ligase</fullName>
        <ecNumber evidence="7">6.3.2.13</ecNumber>
    </recommendedName>
    <alternativeName>
        <fullName evidence="7">Meso-A2pm-adding enzyme</fullName>
    </alternativeName>
    <alternativeName>
        <fullName evidence="7">Meso-diaminopimelate-adding enzyme</fullName>
    </alternativeName>
    <alternativeName>
        <fullName evidence="7">UDP-MurNAc-L-Ala-D-Glu:meso-diaminopimelate ligase</fullName>
    </alternativeName>
    <alternativeName>
        <fullName evidence="7">UDP-MurNAc-tripeptide synthetase</fullName>
    </alternativeName>
    <alternativeName>
        <fullName evidence="7">UDP-N-acetylmuramyl-tripeptide synthetase</fullName>
    </alternativeName>
</protein>
<dbReference type="GO" id="GO:0000287">
    <property type="term" value="F:magnesium ion binding"/>
    <property type="evidence" value="ECO:0007669"/>
    <property type="project" value="UniProtKB-UniRule"/>
</dbReference>
<evidence type="ECO:0000259" key="11">
    <source>
        <dbReference type="Pfam" id="PF08245"/>
    </source>
</evidence>
<proteinExistence type="inferred from homology"/>
<evidence type="ECO:0000256" key="8">
    <source>
        <dbReference type="RuleBase" id="RU004135"/>
    </source>
</evidence>
<dbReference type="InterPro" id="IPR036615">
    <property type="entry name" value="Mur_ligase_C_dom_sf"/>
</dbReference>
<dbReference type="GO" id="GO:0071555">
    <property type="term" value="P:cell wall organization"/>
    <property type="evidence" value="ECO:0007669"/>
    <property type="project" value="UniProtKB-KW"/>
</dbReference>
<dbReference type="InterPro" id="IPR035911">
    <property type="entry name" value="MurE/MurF_N"/>
</dbReference>
<evidence type="ECO:0000256" key="1">
    <source>
        <dbReference type="ARBA" id="ARBA00005898"/>
    </source>
</evidence>
<comment type="function">
    <text evidence="7">Catalyzes the addition of meso-diaminopimelic acid to the nucleotide precursor UDP-N-acetylmuramoyl-L-alanyl-D-glutamate (UMAG) in the biosynthesis of bacterial cell-wall peptidoglycan.</text>
</comment>
<keyword evidence="2 7" id="KW-0132">Cell division</keyword>
<dbReference type="GO" id="GO:0009252">
    <property type="term" value="P:peptidoglycan biosynthetic process"/>
    <property type="evidence" value="ECO:0007669"/>
    <property type="project" value="UniProtKB-UniRule"/>
</dbReference>
<dbReference type="GO" id="GO:0005737">
    <property type="term" value="C:cytoplasm"/>
    <property type="evidence" value="ECO:0007669"/>
    <property type="project" value="UniProtKB-SubCell"/>
</dbReference>